<dbReference type="EMBL" id="CP044222">
    <property type="protein sequence ID" value="QEW08024.1"/>
    <property type="molecule type" value="Genomic_DNA"/>
</dbReference>
<organism evidence="2 3">
    <name type="scientific">Nitrincola iocasae</name>
    <dbReference type="NCBI Taxonomy" id="2614693"/>
    <lineage>
        <taxon>Bacteria</taxon>
        <taxon>Pseudomonadati</taxon>
        <taxon>Pseudomonadota</taxon>
        <taxon>Gammaproteobacteria</taxon>
        <taxon>Oceanospirillales</taxon>
        <taxon>Oceanospirillaceae</taxon>
        <taxon>Nitrincola</taxon>
    </lineage>
</organism>
<dbReference type="RefSeq" id="WP_151058031.1">
    <property type="nucleotide sequence ID" value="NZ_CP044222.1"/>
</dbReference>
<keyword evidence="1" id="KW-0472">Membrane</keyword>
<feature type="transmembrane region" description="Helical" evidence="1">
    <location>
        <begin position="20"/>
        <end position="46"/>
    </location>
</feature>
<proteinExistence type="predicted"/>
<keyword evidence="1" id="KW-0812">Transmembrane</keyword>
<evidence type="ECO:0000256" key="1">
    <source>
        <dbReference type="SAM" id="Phobius"/>
    </source>
</evidence>
<dbReference type="KEGG" id="nik:F5I99_16845"/>
<protein>
    <submittedName>
        <fullName evidence="2">Uncharacterized protein</fullName>
    </submittedName>
</protein>
<sequence length="170" mass="19996">MKLRTNMTVNGRLYQKGDEIPWYIVYPFFLFHMLMFGGSGFFLAYAEDSPDIVFLYMHGGIAILVYTIFYLVIFGRDQVKWMFINAGLGLLGIYTQMGWLLSLFDRDISDYPIQVHVIPFLYFVLYTFLLHQAVLDITHSRESDIKRRRVEMSYLVILTGGYLMSYFLTK</sequence>
<feature type="transmembrane region" description="Helical" evidence="1">
    <location>
        <begin position="113"/>
        <end position="131"/>
    </location>
</feature>
<keyword evidence="3" id="KW-1185">Reference proteome</keyword>
<dbReference type="AlphaFoldDB" id="A0A5J6LHI9"/>
<reference evidence="2 3" key="1">
    <citation type="submission" date="2019-09" db="EMBL/GenBank/DDBJ databases">
        <title>Nitrincola iocasae sp. nov., a bacterium isolated from the sediment collected at a cold seep field in South China Sea.</title>
        <authorList>
            <person name="Zhang H."/>
            <person name="Wang H."/>
            <person name="Li C."/>
        </authorList>
    </citation>
    <scope>NUCLEOTIDE SEQUENCE [LARGE SCALE GENOMIC DNA]</scope>
    <source>
        <strain evidence="2 3">KXZD1103</strain>
    </source>
</reference>
<keyword evidence="1" id="KW-1133">Transmembrane helix</keyword>
<feature type="transmembrane region" description="Helical" evidence="1">
    <location>
        <begin position="152"/>
        <end position="169"/>
    </location>
</feature>
<evidence type="ECO:0000313" key="3">
    <source>
        <dbReference type="Proteomes" id="UP000325606"/>
    </source>
</evidence>
<dbReference type="Proteomes" id="UP000325606">
    <property type="component" value="Chromosome"/>
</dbReference>
<feature type="transmembrane region" description="Helical" evidence="1">
    <location>
        <begin position="52"/>
        <end position="74"/>
    </location>
</feature>
<gene>
    <name evidence="2" type="ORF">F5I99_16845</name>
</gene>
<name>A0A5J6LHI9_9GAMM</name>
<accession>A0A5J6LHI9</accession>
<evidence type="ECO:0000313" key="2">
    <source>
        <dbReference type="EMBL" id="QEW08024.1"/>
    </source>
</evidence>
<feature type="transmembrane region" description="Helical" evidence="1">
    <location>
        <begin position="81"/>
        <end position="101"/>
    </location>
</feature>